<organism evidence="9 10">
    <name type="scientific">Stackebrandtia albiflava</name>
    <dbReference type="NCBI Taxonomy" id="406432"/>
    <lineage>
        <taxon>Bacteria</taxon>
        <taxon>Bacillati</taxon>
        <taxon>Actinomycetota</taxon>
        <taxon>Actinomycetes</taxon>
        <taxon>Glycomycetales</taxon>
        <taxon>Glycomycetaceae</taxon>
        <taxon>Stackebrandtia</taxon>
    </lineage>
</organism>
<evidence type="ECO:0000313" key="9">
    <source>
        <dbReference type="EMBL" id="TWJ11861.1"/>
    </source>
</evidence>
<keyword evidence="4" id="KW-0175">Coiled coil</keyword>
<dbReference type="InterPro" id="IPR027705">
    <property type="entry name" value="Flotillin_fam"/>
</dbReference>
<dbReference type="GO" id="GO:0002020">
    <property type="term" value="F:protease binding"/>
    <property type="evidence" value="ECO:0007669"/>
    <property type="project" value="TreeGrafter"/>
</dbReference>
<dbReference type="PANTHER" id="PTHR13806">
    <property type="entry name" value="FLOTILLIN-RELATED"/>
    <property type="match status" value="1"/>
</dbReference>
<evidence type="ECO:0000256" key="4">
    <source>
        <dbReference type="SAM" id="Coils"/>
    </source>
</evidence>
<dbReference type="EMBL" id="VLLL01000006">
    <property type="protein sequence ID" value="TWJ11861.1"/>
    <property type="molecule type" value="Genomic_DNA"/>
</dbReference>
<feature type="domain" description="Band 7" evidence="7">
    <location>
        <begin position="32"/>
        <end position="212"/>
    </location>
</feature>
<keyword evidence="10" id="KW-1185">Reference proteome</keyword>
<keyword evidence="3 6" id="KW-0472">Membrane</keyword>
<dbReference type="InterPro" id="IPR036013">
    <property type="entry name" value="Band_7/SPFH_dom_sf"/>
</dbReference>
<comment type="subcellular location">
    <subcellularLocation>
        <location evidence="1">Membrane</location>
    </subcellularLocation>
</comment>
<feature type="compositionally biased region" description="Acidic residues" evidence="5">
    <location>
        <begin position="503"/>
        <end position="515"/>
    </location>
</feature>
<reference evidence="9 10" key="1">
    <citation type="journal article" date="2013" name="Stand. Genomic Sci.">
        <title>Genomic Encyclopedia of Type Strains, Phase I: The one thousand microbial genomes (KMG-I) project.</title>
        <authorList>
            <person name="Kyrpides N.C."/>
            <person name="Woyke T."/>
            <person name="Eisen J.A."/>
            <person name="Garrity G."/>
            <person name="Lilburn T.G."/>
            <person name="Beck B.J."/>
            <person name="Whitman W.B."/>
            <person name="Hugenholtz P."/>
            <person name="Klenk H.P."/>
        </authorList>
    </citation>
    <scope>NUCLEOTIDE SEQUENCE [LARGE SCALE GENOMIC DNA]</scope>
    <source>
        <strain evidence="9 10">DSM 45044</strain>
    </source>
</reference>
<dbReference type="SUPFAM" id="SSF117892">
    <property type="entry name" value="Band 7/SPFH domain"/>
    <property type="match status" value="1"/>
</dbReference>
<comment type="caution">
    <text evidence="9">The sequence shown here is derived from an EMBL/GenBank/DDBJ whole genome shotgun (WGS) entry which is preliminary data.</text>
</comment>
<dbReference type="GO" id="GO:0072659">
    <property type="term" value="P:protein localization to plasma membrane"/>
    <property type="evidence" value="ECO:0007669"/>
    <property type="project" value="TreeGrafter"/>
</dbReference>
<dbReference type="GO" id="GO:0005886">
    <property type="term" value="C:plasma membrane"/>
    <property type="evidence" value="ECO:0007669"/>
    <property type="project" value="TreeGrafter"/>
</dbReference>
<name>A0A562V1X9_9ACTN</name>
<feature type="compositionally biased region" description="Basic residues" evidence="5">
    <location>
        <begin position="557"/>
        <end position="567"/>
    </location>
</feature>
<evidence type="ECO:0000313" key="10">
    <source>
        <dbReference type="Proteomes" id="UP000321617"/>
    </source>
</evidence>
<proteinExistence type="inferred from homology"/>
<dbReference type="PANTHER" id="PTHR13806:SF46">
    <property type="entry name" value="FLOTILLIN-1-RELATED"/>
    <property type="match status" value="1"/>
</dbReference>
<sequence>MSPEIIMWAAIPTAVVVLAVLTWTRVKVPGPDEAFLITGRRRKSGDTAAPGQRVVLGAAVFVLPVVQRLHHIDLSSRKIRFRIGGSLTATGIRVGVEALAVVKIGGTADAVTAAAQRFLRQQDQIDDFTEQILAGALRSVLGRFTVEQAVHDRAALAAAVSEEATAALAHQGLVLDGFLIEEITADGGYLNDLGRPEAARVAMEAAIAEARARQSSEEERMRAEERIADAERSLALKRAEIQAEIDAAKARSAAAGPLSRAEQDENILKAQQAVAARNAELKERQLDTEIRKPADAKRYEMETDAQARKNTAVADAEARRLAVISQAQADAESTRLTGHAERERRVLLAEAEAVEGARRGEAERARRAAVTEAVIAEGDAQAKWALAVGNAEAEAMRARADAFHHYGNAAVLDLLIKVLPDVVGRAAQPMEAIDSMTVISTDGATRLTRDVAENVAQGLQIGKDLTGIDLRELLAGLAGTSGPLPAPTVGTDDRGGRGGDVAGADEADGVGEAEPADGAAGRGPTDRRIDGDSPAAGSPAARAPRPRTERPSTRLPAQKRRKPQSEV</sequence>
<dbReference type="Pfam" id="PF01145">
    <property type="entry name" value="Band_7"/>
    <property type="match status" value="1"/>
</dbReference>
<feature type="compositionally biased region" description="Low complexity" evidence="5">
    <location>
        <begin position="533"/>
        <end position="543"/>
    </location>
</feature>
<dbReference type="Proteomes" id="UP000321617">
    <property type="component" value="Unassembled WGS sequence"/>
</dbReference>
<evidence type="ECO:0000256" key="3">
    <source>
        <dbReference type="ARBA" id="ARBA00023136"/>
    </source>
</evidence>
<evidence type="ECO:0000259" key="8">
    <source>
        <dbReference type="Pfam" id="PF15975"/>
    </source>
</evidence>
<evidence type="ECO:0000256" key="2">
    <source>
        <dbReference type="ARBA" id="ARBA00007161"/>
    </source>
</evidence>
<accession>A0A562V1X9</accession>
<dbReference type="AlphaFoldDB" id="A0A562V1X9"/>
<evidence type="ECO:0000256" key="1">
    <source>
        <dbReference type="ARBA" id="ARBA00004370"/>
    </source>
</evidence>
<gene>
    <name evidence="9" type="ORF">LX16_2598</name>
</gene>
<evidence type="ECO:0000259" key="7">
    <source>
        <dbReference type="Pfam" id="PF01145"/>
    </source>
</evidence>
<dbReference type="CDD" id="cd03399">
    <property type="entry name" value="SPFH_flotillin"/>
    <property type="match status" value="1"/>
</dbReference>
<feature type="coiled-coil region" evidence="4">
    <location>
        <begin position="213"/>
        <end position="240"/>
    </location>
</feature>
<feature type="region of interest" description="Disordered" evidence="5">
    <location>
        <begin position="479"/>
        <end position="567"/>
    </location>
</feature>
<dbReference type="InterPro" id="IPR031905">
    <property type="entry name" value="Flotillin_C"/>
</dbReference>
<evidence type="ECO:0000256" key="6">
    <source>
        <dbReference type="SAM" id="Phobius"/>
    </source>
</evidence>
<feature type="domain" description="Flotillin C-terminal" evidence="8">
    <location>
        <begin position="369"/>
        <end position="454"/>
    </location>
</feature>
<keyword evidence="6" id="KW-1133">Transmembrane helix</keyword>
<dbReference type="Gene3D" id="3.30.479.30">
    <property type="entry name" value="Band 7 domain"/>
    <property type="match status" value="1"/>
</dbReference>
<keyword evidence="6" id="KW-0812">Transmembrane</keyword>
<dbReference type="InterPro" id="IPR001107">
    <property type="entry name" value="Band_7"/>
</dbReference>
<evidence type="ECO:0000256" key="5">
    <source>
        <dbReference type="SAM" id="MobiDB-lite"/>
    </source>
</evidence>
<feature type="transmembrane region" description="Helical" evidence="6">
    <location>
        <begin position="6"/>
        <end position="26"/>
    </location>
</feature>
<dbReference type="Pfam" id="PF15975">
    <property type="entry name" value="Flot"/>
    <property type="match status" value="1"/>
</dbReference>
<protein>
    <submittedName>
        <fullName evidence="9">Flotillin</fullName>
    </submittedName>
</protein>
<comment type="similarity">
    <text evidence="2">Belongs to the band 7/mec-2 family. Flotillin subfamily.</text>
</comment>